<name>A0ABU6Z7Q4_9FABA</name>
<dbReference type="Proteomes" id="UP001341840">
    <property type="component" value="Unassembled WGS sequence"/>
</dbReference>
<proteinExistence type="predicted"/>
<dbReference type="InterPro" id="IPR000719">
    <property type="entry name" value="Prot_kinase_dom"/>
</dbReference>
<feature type="domain" description="Protein kinase" evidence="1">
    <location>
        <begin position="1"/>
        <end position="173"/>
    </location>
</feature>
<accession>A0ABU6Z7Q4</accession>
<dbReference type="Gene3D" id="1.10.510.10">
    <property type="entry name" value="Transferase(Phosphotransferase) domain 1"/>
    <property type="match status" value="1"/>
</dbReference>
<dbReference type="PANTHER" id="PTHR48055">
    <property type="entry name" value="LEUCINE-RICH REPEAT RECEPTOR PROTEIN KINASE EMS1"/>
    <property type="match status" value="1"/>
</dbReference>
<dbReference type="SUPFAM" id="SSF56112">
    <property type="entry name" value="Protein kinase-like (PK-like)"/>
    <property type="match status" value="1"/>
</dbReference>
<evidence type="ECO:0000313" key="3">
    <source>
        <dbReference type="Proteomes" id="UP001341840"/>
    </source>
</evidence>
<evidence type="ECO:0000313" key="2">
    <source>
        <dbReference type="EMBL" id="MED6218627.1"/>
    </source>
</evidence>
<dbReference type="PANTHER" id="PTHR48055:SF55">
    <property type="entry name" value="PROTEIN KINASE DOMAIN-CONTAINING PROTEIN"/>
    <property type="match status" value="1"/>
</dbReference>
<dbReference type="InterPro" id="IPR051564">
    <property type="entry name" value="LRR_receptor-like_kinase"/>
</dbReference>
<organism evidence="2 3">
    <name type="scientific">Stylosanthes scabra</name>
    <dbReference type="NCBI Taxonomy" id="79078"/>
    <lineage>
        <taxon>Eukaryota</taxon>
        <taxon>Viridiplantae</taxon>
        <taxon>Streptophyta</taxon>
        <taxon>Embryophyta</taxon>
        <taxon>Tracheophyta</taxon>
        <taxon>Spermatophyta</taxon>
        <taxon>Magnoliopsida</taxon>
        <taxon>eudicotyledons</taxon>
        <taxon>Gunneridae</taxon>
        <taxon>Pentapetalae</taxon>
        <taxon>rosids</taxon>
        <taxon>fabids</taxon>
        <taxon>Fabales</taxon>
        <taxon>Fabaceae</taxon>
        <taxon>Papilionoideae</taxon>
        <taxon>50 kb inversion clade</taxon>
        <taxon>dalbergioids sensu lato</taxon>
        <taxon>Dalbergieae</taxon>
        <taxon>Pterocarpus clade</taxon>
        <taxon>Stylosanthes</taxon>
    </lineage>
</organism>
<dbReference type="InterPro" id="IPR011009">
    <property type="entry name" value="Kinase-like_dom_sf"/>
</dbReference>
<dbReference type="Pfam" id="PF07714">
    <property type="entry name" value="PK_Tyr_Ser-Thr"/>
    <property type="match status" value="1"/>
</dbReference>
<reference evidence="2 3" key="1">
    <citation type="journal article" date="2023" name="Plants (Basel)">
        <title>Bridging the Gap: Combining Genomics and Transcriptomics Approaches to Understand Stylosanthes scabra, an Orphan Legume from the Brazilian Caatinga.</title>
        <authorList>
            <person name="Ferreira-Neto J.R.C."/>
            <person name="da Silva M.D."/>
            <person name="Binneck E."/>
            <person name="de Melo N.F."/>
            <person name="da Silva R.H."/>
            <person name="de Melo A.L.T.M."/>
            <person name="Pandolfi V."/>
            <person name="Bustamante F.O."/>
            <person name="Brasileiro-Vidal A.C."/>
            <person name="Benko-Iseppon A.M."/>
        </authorList>
    </citation>
    <scope>NUCLEOTIDE SEQUENCE [LARGE SCALE GENOMIC DNA]</scope>
    <source>
        <tissue evidence="2">Leaves</tissue>
    </source>
</reference>
<comment type="caution">
    <text evidence="2">The sequence shown here is derived from an EMBL/GenBank/DDBJ whole genome shotgun (WGS) entry which is preliminary data.</text>
</comment>
<protein>
    <recommendedName>
        <fullName evidence="1">Protein kinase domain-containing protein</fullName>
    </recommendedName>
</protein>
<keyword evidence="3" id="KW-1185">Reference proteome</keyword>
<evidence type="ECO:0000259" key="1">
    <source>
        <dbReference type="PROSITE" id="PS50011"/>
    </source>
</evidence>
<dbReference type="InterPro" id="IPR001245">
    <property type="entry name" value="Ser-Thr/Tyr_kinase_cat_dom"/>
</dbReference>
<gene>
    <name evidence="2" type="ORF">PIB30_028325</name>
</gene>
<sequence>MVAHVGDFGLATFMFEDSSNVSKHSIMSACLKGSIGYIPPEYGMGGQPSTQGDIYSYGILLLEIFTGKRPTYEIFIGGMGINQFTGTAIPNHVMHITDPLLISEEEYDQGDEEDFTEEDAVRREHEAEILATMLDCLVLLLQIGVSCSANSPCERLPMNVVVNKLHAIKNIYLRTQ</sequence>
<dbReference type="PROSITE" id="PS50011">
    <property type="entry name" value="PROTEIN_KINASE_DOM"/>
    <property type="match status" value="1"/>
</dbReference>
<dbReference type="EMBL" id="JASCZI010271972">
    <property type="protein sequence ID" value="MED6218627.1"/>
    <property type="molecule type" value="Genomic_DNA"/>
</dbReference>